<gene>
    <name evidence="4" type="ordered locus">BCAH820_4586</name>
</gene>
<dbReference type="RefSeq" id="WP_000816329.1">
    <property type="nucleotide sequence ID" value="NC_011773.1"/>
</dbReference>
<reference evidence="4 5" key="1">
    <citation type="submission" date="2008-10" db="EMBL/GenBank/DDBJ databases">
        <title>Genome sequence of Bacillus cereus AH820.</title>
        <authorList>
            <person name="Dodson R.J."/>
            <person name="Durkin A.S."/>
            <person name="Rosovitz M.J."/>
            <person name="Rasko D.A."/>
            <person name="Hoffmaster A."/>
            <person name="Ravel J."/>
            <person name="Sutton G."/>
        </authorList>
    </citation>
    <scope>NUCLEOTIDE SEQUENCE [LARGE SCALE GENOMIC DNA]</scope>
    <source>
        <strain evidence="4 5">AH820</strain>
    </source>
</reference>
<dbReference type="CDD" id="cd00338">
    <property type="entry name" value="Ser_Recombinase"/>
    <property type="match status" value="1"/>
</dbReference>
<dbReference type="AlphaFoldDB" id="B7JQX8"/>
<dbReference type="InterPro" id="IPR006119">
    <property type="entry name" value="Resolv_N"/>
</dbReference>
<dbReference type="InterPro" id="IPR011109">
    <property type="entry name" value="DNA_bind_recombinase_dom"/>
</dbReference>
<dbReference type="GO" id="GO:0000150">
    <property type="term" value="F:DNA strand exchange activity"/>
    <property type="evidence" value="ECO:0007669"/>
    <property type="project" value="InterPro"/>
</dbReference>
<dbReference type="Pfam" id="PF07508">
    <property type="entry name" value="Recombinase"/>
    <property type="match status" value="1"/>
</dbReference>
<dbReference type="PANTHER" id="PTHR30461:SF23">
    <property type="entry name" value="DNA RECOMBINASE-RELATED"/>
    <property type="match status" value="1"/>
</dbReference>
<dbReference type="InterPro" id="IPR038109">
    <property type="entry name" value="DNA_bind_recomb_sf"/>
</dbReference>
<dbReference type="PANTHER" id="PTHR30461">
    <property type="entry name" value="DNA-INVERTASE FROM LAMBDOID PROPHAGE"/>
    <property type="match status" value="1"/>
</dbReference>
<dbReference type="InterPro" id="IPR036162">
    <property type="entry name" value="Resolvase-like_N_sf"/>
</dbReference>
<keyword evidence="1" id="KW-0175">Coiled coil</keyword>
<feature type="domain" description="Resolvase/invertase-type recombinase catalytic" evidence="2">
    <location>
        <begin position="18"/>
        <end position="162"/>
    </location>
</feature>
<dbReference type="Gene3D" id="3.40.50.1390">
    <property type="entry name" value="Resolvase, N-terminal catalytic domain"/>
    <property type="match status" value="1"/>
</dbReference>
<name>B7JQX8_BACC0</name>
<proteinExistence type="predicted"/>
<dbReference type="Pfam" id="PF00239">
    <property type="entry name" value="Resolvase"/>
    <property type="match status" value="1"/>
</dbReference>
<organism evidence="4 5">
    <name type="scientific">Bacillus cereus (strain AH820)</name>
    <dbReference type="NCBI Taxonomy" id="405535"/>
    <lineage>
        <taxon>Bacteria</taxon>
        <taxon>Bacillati</taxon>
        <taxon>Bacillota</taxon>
        <taxon>Bacilli</taxon>
        <taxon>Bacillales</taxon>
        <taxon>Bacillaceae</taxon>
        <taxon>Bacillus</taxon>
        <taxon>Bacillus cereus group</taxon>
    </lineage>
</organism>
<dbReference type="HOGENOM" id="CLU_038786_0_0_9"/>
<dbReference type="PROSITE" id="PS51737">
    <property type="entry name" value="RECOMBINASE_DNA_BIND"/>
    <property type="match status" value="1"/>
</dbReference>
<dbReference type="Gene3D" id="3.90.1750.20">
    <property type="entry name" value="Putative Large Serine Recombinase, Chain B, Domain 2"/>
    <property type="match status" value="1"/>
</dbReference>
<dbReference type="GO" id="GO:0003677">
    <property type="term" value="F:DNA binding"/>
    <property type="evidence" value="ECO:0007669"/>
    <property type="project" value="InterPro"/>
</dbReference>
<dbReference type="PROSITE" id="PS51736">
    <property type="entry name" value="RECOMBINASES_3"/>
    <property type="match status" value="1"/>
</dbReference>
<evidence type="ECO:0000256" key="1">
    <source>
        <dbReference type="SAM" id="Coils"/>
    </source>
</evidence>
<protein>
    <submittedName>
        <fullName evidence="4">DNA recombinase, putative</fullName>
    </submittedName>
</protein>
<dbReference type="KEGG" id="bcu:BCAH820_4586"/>
<evidence type="ECO:0000313" key="4">
    <source>
        <dbReference type="EMBL" id="ACK88450.1"/>
    </source>
</evidence>
<evidence type="ECO:0000259" key="2">
    <source>
        <dbReference type="PROSITE" id="PS51736"/>
    </source>
</evidence>
<dbReference type="SMART" id="SM00857">
    <property type="entry name" value="Resolvase"/>
    <property type="match status" value="1"/>
</dbReference>
<dbReference type="InterPro" id="IPR050639">
    <property type="entry name" value="SSR_resolvase"/>
</dbReference>
<evidence type="ECO:0000259" key="3">
    <source>
        <dbReference type="PROSITE" id="PS51737"/>
    </source>
</evidence>
<evidence type="ECO:0000313" key="5">
    <source>
        <dbReference type="Proteomes" id="UP000001363"/>
    </source>
</evidence>
<dbReference type="EMBL" id="CP001283">
    <property type="protein sequence ID" value="ACK88450.1"/>
    <property type="molecule type" value="Genomic_DNA"/>
</dbReference>
<feature type="domain" description="Recombinase" evidence="3">
    <location>
        <begin position="170"/>
        <end position="297"/>
    </location>
</feature>
<dbReference type="Proteomes" id="UP000001363">
    <property type="component" value="Chromosome"/>
</dbReference>
<sequence>MKQYNEMRLEDILQPGKRVAFYARYSTKDQGYEMQKHSVEVLLERYGCEIKKEYVDAGVSATKVPFEERPHLQKLICDAAEKKFDCIVVYKNDRIARHIEEHDKFRKQMCEMNMHVVVSSSHELYTVGEIVPQTVKDGLTRIEAALIQERTKDTFHSKAKRGAWLGGKAAYGYEYRVIEENNGGIKNRIEQFVDVEQEQQVVKEIYRLFELGFGFQQIADEIKNKKWDERIKWTKERIRYIITNPFYSGLITMNRYYKGVLNNKSEWIKGKVPNMNPIFSQEYWEYIIGLFEERKERKIHSKDYSTPFLLRNILYCEHCKEAMTTKNQEPGGTKSKNKKEKKIRRIYDCKNCNFKLQAEMVHEQFRRKYLPYVLEQVTQGKKDQVELSIEKRLKKELSDLRSANRKLETEAIELNQQIEELNREIKLHYEQEIIQEEVLEFMKILMSHRSNKMHELNVIKDNQDELKKRMNRIEQTIKEKNYLPSHDLLSEFAQENVNPQKLRAFLLQFFKCVYITSNGELLMTVNNSLIES</sequence>
<accession>B7JQX8</accession>
<dbReference type="SUPFAM" id="SSF53041">
    <property type="entry name" value="Resolvase-like"/>
    <property type="match status" value="1"/>
</dbReference>
<feature type="coiled-coil region" evidence="1">
    <location>
        <begin position="390"/>
        <end position="431"/>
    </location>
</feature>